<keyword evidence="7" id="KW-0408">Iron</keyword>
<dbReference type="InterPro" id="IPR027417">
    <property type="entry name" value="P-loop_NTPase"/>
</dbReference>
<keyword evidence="9" id="KW-0472">Membrane</keyword>
<dbReference type="InterPro" id="IPR003593">
    <property type="entry name" value="AAA+_ATPase"/>
</dbReference>
<organism evidence="11 12">
    <name type="scientific">Pseudomonas entomophila</name>
    <dbReference type="NCBI Taxonomy" id="312306"/>
    <lineage>
        <taxon>Bacteria</taxon>
        <taxon>Pseudomonadati</taxon>
        <taxon>Pseudomonadota</taxon>
        <taxon>Gammaproteobacteria</taxon>
        <taxon>Pseudomonadales</taxon>
        <taxon>Pseudomonadaceae</taxon>
        <taxon>Pseudomonas</taxon>
    </lineage>
</organism>
<keyword evidence="12" id="KW-1185">Reference proteome</keyword>
<evidence type="ECO:0000256" key="3">
    <source>
        <dbReference type="ARBA" id="ARBA00022475"/>
    </source>
</evidence>
<dbReference type="PROSITE" id="PS00211">
    <property type="entry name" value="ABC_TRANSPORTER_1"/>
    <property type="match status" value="1"/>
</dbReference>
<dbReference type="CDD" id="cd03214">
    <property type="entry name" value="ABC_Iron-Siderophores_B12_Hemin"/>
    <property type="match status" value="1"/>
</dbReference>
<dbReference type="GeneID" id="32805669"/>
<proteinExistence type="predicted"/>
<gene>
    <name evidence="11" type="ORF">RAH46_16500</name>
</gene>
<dbReference type="InterPro" id="IPR017871">
    <property type="entry name" value="ABC_transporter-like_CS"/>
</dbReference>
<accession>A0ABY9QLE0</accession>
<name>A0ABY9QLE0_9PSED</name>
<dbReference type="InterPro" id="IPR003439">
    <property type="entry name" value="ABC_transporter-like_ATP-bd"/>
</dbReference>
<dbReference type="EMBL" id="CP132921">
    <property type="protein sequence ID" value="WMW03931.1"/>
    <property type="molecule type" value="Genomic_DNA"/>
</dbReference>
<evidence type="ECO:0000256" key="9">
    <source>
        <dbReference type="ARBA" id="ARBA00023136"/>
    </source>
</evidence>
<keyword evidence="2" id="KW-0813">Transport</keyword>
<evidence type="ECO:0000259" key="10">
    <source>
        <dbReference type="PROSITE" id="PS50893"/>
    </source>
</evidence>
<dbReference type="RefSeq" id="WP_011533698.1">
    <property type="nucleotide sequence ID" value="NZ_CP132921.1"/>
</dbReference>
<keyword evidence="4" id="KW-0410">Iron transport</keyword>
<dbReference type="Pfam" id="PF00005">
    <property type="entry name" value="ABC_tran"/>
    <property type="match status" value="1"/>
</dbReference>
<evidence type="ECO:0000313" key="11">
    <source>
        <dbReference type="EMBL" id="WMW03931.1"/>
    </source>
</evidence>
<keyword evidence="8" id="KW-0406">Ion transport</keyword>
<dbReference type="GO" id="GO:0005524">
    <property type="term" value="F:ATP binding"/>
    <property type="evidence" value="ECO:0007669"/>
    <property type="project" value="UniProtKB-KW"/>
</dbReference>
<feature type="domain" description="ABC transporter" evidence="10">
    <location>
        <begin position="2"/>
        <end position="236"/>
    </location>
</feature>
<dbReference type="Gene3D" id="3.40.50.300">
    <property type="entry name" value="P-loop containing nucleotide triphosphate hydrolases"/>
    <property type="match status" value="1"/>
</dbReference>
<dbReference type="SUPFAM" id="SSF52540">
    <property type="entry name" value="P-loop containing nucleoside triphosphate hydrolases"/>
    <property type="match status" value="1"/>
</dbReference>
<evidence type="ECO:0000256" key="5">
    <source>
        <dbReference type="ARBA" id="ARBA00022741"/>
    </source>
</evidence>
<evidence type="ECO:0000256" key="2">
    <source>
        <dbReference type="ARBA" id="ARBA00022448"/>
    </source>
</evidence>
<reference evidence="11 12" key="1">
    <citation type="submission" date="2023-08" db="EMBL/GenBank/DDBJ databases">
        <title>Complete Genome Sequence of Pseudomonas entomophila TVIN A01.</title>
        <authorList>
            <person name="Shelke T."/>
            <person name="Mahar N.S."/>
            <person name="Gupta I."/>
            <person name="Gupta V."/>
        </authorList>
    </citation>
    <scope>NUCLEOTIDE SEQUENCE [LARGE SCALE GENOMIC DNA]</scope>
    <source>
        <strain evidence="11 12">TVIN-A01</strain>
    </source>
</reference>
<dbReference type="InterPro" id="IPR051535">
    <property type="entry name" value="Siderophore_ABC-ATPase"/>
</dbReference>
<comment type="subcellular location">
    <subcellularLocation>
        <location evidence="1">Cell membrane</location>
        <topology evidence="1">Peripheral membrane protein</topology>
    </subcellularLocation>
</comment>
<evidence type="ECO:0000256" key="4">
    <source>
        <dbReference type="ARBA" id="ARBA00022496"/>
    </source>
</evidence>
<dbReference type="PANTHER" id="PTHR42771">
    <property type="entry name" value="IRON(3+)-HYDROXAMATE IMPORT ATP-BINDING PROTEIN FHUC"/>
    <property type="match status" value="1"/>
</dbReference>
<keyword evidence="5" id="KW-0547">Nucleotide-binding</keyword>
<dbReference type="Proteomes" id="UP001183127">
    <property type="component" value="Chromosome"/>
</dbReference>
<dbReference type="PANTHER" id="PTHR42771:SF3">
    <property type="entry name" value="PETROBACTIN IMPORT ATP-BINDING PROTEIN YCLP"/>
    <property type="match status" value="1"/>
</dbReference>
<dbReference type="SMART" id="SM00382">
    <property type="entry name" value="AAA"/>
    <property type="match status" value="1"/>
</dbReference>
<evidence type="ECO:0000256" key="8">
    <source>
        <dbReference type="ARBA" id="ARBA00023065"/>
    </source>
</evidence>
<sequence length="260" mass="29133">MISLSHVHKSYGDKPVLRDVSVRFPQGKVTSLIGPNGAGKTTLLMLIARLQTATRGELSIGGRDIASIAIRDYAKRVATLRQAPDFNLRLTVEELVAFGRFPYSRGNLTAEDRQAIDEAIAFLSLEALRQSYIDELSGGQRQMAFLAMTIAQQTDYLLLDEPLNNLDMKHAVLIMRALRRLCDEQERTVILVVHDINFAANYSDHIVAMKRGAVHCQGPVAEVVSEQRLAELFDLDFEILRSERGFVCNYFNPSPSRELI</sequence>
<evidence type="ECO:0000256" key="7">
    <source>
        <dbReference type="ARBA" id="ARBA00023004"/>
    </source>
</evidence>
<dbReference type="PROSITE" id="PS50893">
    <property type="entry name" value="ABC_TRANSPORTER_2"/>
    <property type="match status" value="1"/>
</dbReference>
<evidence type="ECO:0000256" key="6">
    <source>
        <dbReference type="ARBA" id="ARBA00022840"/>
    </source>
</evidence>
<protein>
    <submittedName>
        <fullName evidence="11">ATP-binding cassette domain-containing protein</fullName>
    </submittedName>
</protein>
<evidence type="ECO:0000256" key="1">
    <source>
        <dbReference type="ARBA" id="ARBA00004202"/>
    </source>
</evidence>
<keyword evidence="3" id="KW-1003">Cell membrane</keyword>
<evidence type="ECO:0000313" key="12">
    <source>
        <dbReference type="Proteomes" id="UP001183127"/>
    </source>
</evidence>
<keyword evidence="6 11" id="KW-0067">ATP-binding</keyword>